<feature type="domain" description="TonB-dependent receptor-like beta-barrel" evidence="18">
    <location>
        <begin position="281"/>
        <end position="713"/>
    </location>
</feature>
<proteinExistence type="inferred from homology"/>
<dbReference type="GO" id="GO:0009279">
    <property type="term" value="C:cell outer membrane"/>
    <property type="evidence" value="ECO:0007669"/>
    <property type="project" value="UniProtKB-SubCell"/>
</dbReference>
<evidence type="ECO:0000259" key="19">
    <source>
        <dbReference type="Pfam" id="PF07715"/>
    </source>
</evidence>
<keyword evidence="5" id="KW-0410">Iron transport</keyword>
<evidence type="ECO:0000256" key="1">
    <source>
        <dbReference type="ARBA" id="ARBA00004571"/>
    </source>
</evidence>
<evidence type="ECO:0000256" key="13">
    <source>
        <dbReference type="ARBA" id="ARBA00023237"/>
    </source>
</evidence>
<dbReference type="Gene3D" id="2.170.130.10">
    <property type="entry name" value="TonB-dependent receptor, plug domain"/>
    <property type="match status" value="1"/>
</dbReference>
<dbReference type="EMBL" id="QFPX01000009">
    <property type="protein sequence ID" value="PZQ54323.1"/>
    <property type="molecule type" value="Genomic_DNA"/>
</dbReference>
<evidence type="ECO:0000256" key="7">
    <source>
        <dbReference type="ARBA" id="ARBA00022729"/>
    </source>
</evidence>
<dbReference type="InterPro" id="IPR037066">
    <property type="entry name" value="Plug_dom_sf"/>
</dbReference>
<evidence type="ECO:0000256" key="15">
    <source>
        <dbReference type="PROSITE-ProRule" id="PRU10144"/>
    </source>
</evidence>
<keyword evidence="12 20" id="KW-0675">Receptor</keyword>
<keyword evidence="8" id="KW-0408">Iron</keyword>
<dbReference type="GO" id="GO:0015891">
    <property type="term" value="P:siderophore transport"/>
    <property type="evidence" value="ECO:0007669"/>
    <property type="project" value="InterPro"/>
</dbReference>
<evidence type="ECO:0000256" key="10">
    <source>
        <dbReference type="ARBA" id="ARBA00023077"/>
    </source>
</evidence>
<sequence>MTRTMRRVIAPGCAWMALAAASAQAADRTEKPQDGYIDEILVTGQTDGYQTGDTNTATKLPLNLRETPQSVTVITRQRIEDFNLITVQDVLEQTPGVSVQSYDSNRTRFQARGFTITNFQLDGVPSNFNVGASGNSVMPDTSIFERIEVVRGAAGLVTGTGDPSATINLVRKRPTQDLKANVSLNYGSWDYIRAEADVGGPLIASGRIRARAVAAYTSRDSYIDFQHDSSPSLYGVVEADITDTTRLRAGVDYLSTDSKGGSWSAVPLFFSDGSRTDLPRSYSAAARWNRWQRENTNAFAVFEQEIGRWVARLAYNRRWTDTESLLLAGSNSTFFPDRETGLGLNVVNTYGISHTREDSFDGYATGPLRLFGRDHDLVLGVNHYDRELENVATTLTPAYGLPSFTVGTTRYTAFPSIFSWDGDLPRPTTIDRGFPSSTDRTRQTSLYGAVRLNPFDGLKVILGGRYTDVDTTTRTYSTLAANAGDLTRTAKSGDNKFSPYAGIVWDLTRSISAFASYAQVFTVQTQRDIDNQQLAPLTGTNYEFGFKGEFFDKRLYAAISGFHMQQDNVAELLSGAAPLPDGSTPYRAVSGVKTWGAELEIAGSVTPDWRIAGGYTYVHSENADGSRFSPDTPQHLAKLNTTYKIGALTIGGGGTWQSRIYRGMPIPTGAFQANGQPVTATGNVGQGSYILIDVLARYDLSSNVSLGVNATNLFDKTYYRNVGFFNSGWYGQPRRVLANLRWHF</sequence>
<evidence type="ECO:0000256" key="11">
    <source>
        <dbReference type="ARBA" id="ARBA00023136"/>
    </source>
</evidence>
<feature type="chain" id="PRO_5015935574" evidence="17">
    <location>
        <begin position="26"/>
        <end position="744"/>
    </location>
</feature>
<keyword evidence="7 17" id="KW-0732">Signal</keyword>
<keyword evidence="10 16" id="KW-0798">TonB box</keyword>
<evidence type="ECO:0000259" key="18">
    <source>
        <dbReference type="Pfam" id="PF00593"/>
    </source>
</evidence>
<dbReference type="AlphaFoldDB" id="A0A2W5QHY6"/>
<evidence type="ECO:0000256" key="2">
    <source>
        <dbReference type="ARBA" id="ARBA00009810"/>
    </source>
</evidence>
<evidence type="ECO:0000256" key="6">
    <source>
        <dbReference type="ARBA" id="ARBA00022692"/>
    </source>
</evidence>
<dbReference type="InterPro" id="IPR010917">
    <property type="entry name" value="TonB_rcpt_CS"/>
</dbReference>
<comment type="similarity">
    <text evidence="2 14 16">Belongs to the TonB-dependent receptor family.</text>
</comment>
<keyword evidence="6 14" id="KW-0812">Transmembrane</keyword>
<reference evidence="20 21" key="1">
    <citation type="submission" date="2017-08" db="EMBL/GenBank/DDBJ databases">
        <title>Infants hospitalized years apart are colonized by the same room-sourced microbial strains.</title>
        <authorList>
            <person name="Brooks B."/>
            <person name="Olm M.R."/>
            <person name="Firek B.A."/>
            <person name="Baker R."/>
            <person name="Thomas B.C."/>
            <person name="Morowitz M.J."/>
            <person name="Banfield J.F."/>
        </authorList>
    </citation>
    <scope>NUCLEOTIDE SEQUENCE [LARGE SCALE GENOMIC DNA]</scope>
    <source>
        <strain evidence="20">S2_005_002_R2_33</strain>
    </source>
</reference>
<evidence type="ECO:0000313" key="21">
    <source>
        <dbReference type="Proteomes" id="UP000249082"/>
    </source>
</evidence>
<accession>A0A2W5QHY6</accession>
<dbReference type="PROSITE" id="PS52016">
    <property type="entry name" value="TONB_DEPENDENT_REC_3"/>
    <property type="match status" value="1"/>
</dbReference>
<dbReference type="GO" id="GO:0015344">
    <property type="term" value="F:siderophore uptake transmembrane transporter activity"/>
    <property type="evidence" value="ECO:0007669"/>
    <property type="project" value="TreeGrafter"/>
</dbReference>
<dbReference type="Pfam" id="PF07715">
    <property type="entry name" value="Plug"/>
    <property type="match status" value="1"/>
</dbReference>
<keyword evidence="4 14" id="KW-1134">Transmembrane beta strand</keyword>
<dbReference type="PROSITE" id="PS01156">
    <property type="entry name" value="TONB_DEPENDENT_REC_2"/>
    <property type="match status" value="1"/>
</dbReference>
<dbReference type="PANTHER" id="PTHR32552:SF74">
    <property type="entry name" value="HYDROXAMATE SIDEROPHORE RECEPTOR FHUE"/>
    <property type="match status" value="1"/>
</dbReference>
<evidence type="ECO:0000256" key="14">
    <source>
        <dbReference type="PROSITE-ProRule" id="PRU01360"/>
    </source>
</evidence>
<feature type="signal peptide" evidence="17">
    <location>
        <begin position="1"/>
        <end position="25"/>
    </location>
</feature>
<feature type="domain" description="TonB-dependent receptor plug" evidence="19">
    <location>
        <begin position="64"/>
        <end position="164"/>
    </location>
</feature>
<name>A0A2W5QHY6_9SPHN</name>
<gene>
    <name evidence="20" type="ORF">DI555_12910</name>
</gene>
<dbReference type="InterPro" id="IPR036942">
    <property type="entry name" value="Beta-barrel_TonB_sf"/>
</dbReference>
<dbReference type="Gene3D" id="2.40.170.20">
    <property type="entry name" value="TonB-dependent receptor, beta-barrel domain"/>
    <property type="match status" value="1"/>
</dbReference>
<evidence type="ECO:0000256" key="4">
    <source>
        <dbReference type="ARBA" id="ARBA00022452"/>
    </source>
</evidence>
<dbReference type="PANTHER" id="PTHR32552">
    <property type="entry name" value="FERRICHROME IRON RECEPTOR-RELATED"/>
    <property type="match status" value="1"/>
</dbReference>
<evidence type="ECO:0000256" key="17">
    <source>
        <dbReference type="SAM" id="SignalP"/>
    </source>
</evidence>
<comment type="caution">
    <text evidence="20">The sequence shown here is derived from an EMBL/GenBank/DDBJ whole genome shotgun (WGS) entry which is preliminary data.</text>
</comment>
<dbReference type="SUPFAM" id="SSF56935">
    <property type="entry name" value="Porins"/>
    <property type="match status" value="1"/>
</dbReference>
<keyword evidence="13 14" id="KW-0998">Cell outer membrane</keyword>
<protein>
    <submittedName>
        <fullName evidence="20">TonB-dependent siderophore receptor</fullName>
    </submittedName>
</protein>
<evidence type="ECO:0000313" key="20">
    <source>
        <dbReference type="EMBL" id="PZQ54323.1"/>
    </source>
</evidence>
<dbReference type="InterPro" id="IPR012910">
    <property type="entry name" value="Plug_dom"/>
</dbReference>
<dbReference type="Proteomes" id="UP000249082">
    <property type="component" value="Unassembled WGS sequence"/>
</dbReference>
<dbReference type="CDD" id="cd01347">
    <property type="entry name" value="ligand_gated_channel"/>
    <property type="match status" value="1"/>
</dbReference>
<dbReference type="FunFam" id="2.170.130.10:FF:000010">
    <property type="entry name" value="Ferripyoverdine receptor"/>
    <property type="match status" value="1"/>
</dbReference>
<evidence type="ECO:0000256" key="12">
    <source>
        <dbReference type="ARBA" id="ARBA00023170"/>
    </source>
</evidence>
<dbReference type="InterPro" id="IPR010105">
    <property type="entry name" value="TonB_sidphr_rcpt"/>
</dbReference>
<dbReference type="InterPro" id="IPR000531">
    <property type="entry name" value="Beta-barrel_TonB"/>
</dbReference>
<organism evidence="20 21">
    <name type="scientific">Novosphingobium pentaromativorans</name>
    <dbReference type="NCBI Taxonomy" id="205844"/>
    <lineage>
        <taxon>Bacteria</taxon>
        <taxon>Pseudomonadati</taxon>
        <taxon>Pseudomonadota</taxon>
        <taxon>Alphaproteobacteria</taxon>
        <taxon>Sphingomonadales</taxon>
        <taxon>Sphingomonadaceae</taxon>
        <taxon>Novosphingobium</taxon>
    </lineage>
</organism>
<keyword evidence="11 14" id="KW-0472">Membrane</keyword>
<evidence type="ECO:0000256" key="9">
    <source>
        <dbReference type="ARBA" id="ARBA00023065"/>
    </source>
</evidence>
<keyword evidence="9" id="KW-0406">Ion transport</keyword>
<evidence type="ECO:0000256" key="16">
    <source>
        <dbReference type="RuleBase" id="RU003357"/>
    </source>
</evidence>
<feature type="short sequence motif" description="TonB C-terminal box" evidence="15">
    <location>
        <begin position="727"/>
        <end position="744"/>
    </location>
</feature>
<evidence type="ECO:0000256" key="5">
    <source>
        <dbReference type="ARBA" id="ARBA00022496"/>
    </source>
</evidence>
<dbReference type="Pfam" id="PF00593">
    <property type="entry name" value="TonB_dep_Rec_b-barrel"/>
    <property type="match status" value="1"/>
</dbReference>
<dbReference type="GO" id="GO:0038023">
    <property type="term" value="F:signaling receptor activity"/>
    <property type="evidence" value="ECO:0007669"/>
    <property type="project" value="InterPro"/>
</dbReference>
<evidence type="ECO:0000256" key="8">
    <source>
        <dbReference type="ARBA" id="ARBA00023004"/>
    </source>
</evidence>
<keyword evidence="3 14" id="KW-0813">Transport</keyword>
<dbReference type="NCBIfam" id="TIGR01783">
    <property type="entry name" value="TonB-siderophor"/>
    <property type="match status" value="1"/>
</dbReference>
<evidence type="ECO:0000256" key="3">
    <source>
        <dbReference type="ARBA" id="ARBA00022448"/>
    </source>
</evidence>
<comment type="subcellular location">
    <subcellularLocation>
        <location evidence="1 14">Cell outer membrane</location>
        <topology evidence="1 14">Multi-pass membrane protein</topology>
    </subcellularLocation>
</comment>
<dbReference type="InterPro" id="IPR039426">
    <property type="entry name" value="TonB-dep_rcpt-like"/>
</dbReference>